<dbReference type="Proteomes" id="UP000030206">
    <property type="component" value="Segment"/>
</dbReference>
<dbReference type="GeneID" id="24607131"/>
<evidence type="ECO:0000313" key="2">
    <source>
        <dbReference type="EMBL" id="AIW03383.1"/>
    </source>
</evidence>
<evidence type="ECO:0000313" key="3">
    <source>
        <dbReference type="Proteomes" id="UP000030206"/>
    </source>
</evidence>
<reference evidence="1 3" key="1">
    <citation type="submission" date="2014-07" db="EMBL/GenBank/DDBJ databases">
        <title>Complete Genome of Bacillus megaterium Myophage Mater.</title>
        <authorList>
            <person name="Lancaster J.C."/>
            <person name="Hodde M.K."/>
            <person name="Hernandez A.C."/>
            <person name="Everett G.F.K."/>
        </authorList>
    </citation>
    <scope>NUCLEOTIDE SEQUENCE [LARGE SCALE GENOMIC DNA]</scope>
</reference>
<dbReference type="RefSeq" id="YP_009150963.1">
    <property type="nucleotide sequence ID" value="NC_027366.1"/>
</dbReference>
<gene>
    <name evidence="2" type="ORF">CPT_Mater226</name>
    <name evidence="1" type="ORF">CPT_Mater4</name>
</gene>
<dbReference type="RefSeq" id="YP_009151185.1">
    <property type="nucleotide sequence ID" value="NC_027366.1"/>
</dbReference>
<name>A0A0A0RRR9_9CAUD</name>
<organism evidence="1 3">
    <name type="scientific">Bacillus phage Mater</name>
    <dbReference type="NCBI Taxonomy" id="1540090"/>
    <lineage>
        <taxon>Viruses</taxon>
        <taxon>Duplodnaviria</taxon>
        <taxon>Heunggongvirae</taxon>
        <taxon>Uroviricota</taxon>
        <taxon>Caudoviricetes</taxon>
        <taxon>Herelleviridae</taxon>
        <taxon>Bastillevirinae</taxon>
        <taxon>Matervirus</taxon>
        <taxon>Matervirus mater</taxon>
    </lineage>
</organism>
<dbReference type="EMBL" id="KM236245">
    <property type="protein sequence ID" value="AIW03383.1"/>
    <property type="molecule type" value="Genomic_DNA"/>
</dbReference>
<sequence length="32" mass="3792">MLQFYYCSECGERVDADSIHYLECEGDEKEND</sequence>
<evidence type="ECO:0000313" key="1">
    <source>
        <dbReference type="EMBL" id="AIW03161.1"/>
    </source>
</evidence>
<keyword evidence="3" id="KW-1185">Reference proteome</keyword>
<protein>
    <submittedName>
        <fullName evidence="1">Uncharacterized protein</fullName>
    </submittedName>
</protein>
<proteinExistence type="predicted"/>
<dbReference type="EMBL" id="KM236245">
    <property type="protein sequence ID" value="AIW03161.1"/>
    <property type="molecule type" value="Genomic_DNA"/>
</dbReference>
<dbReference type="KEGG" id="vg:24607131"/>
<dbReference type="KEGG" id="vg:24606903"/>
<accession>A0A0A0RRR9</accession>
<dbReference type="GeneID" id="24606903"/>